<dbReference type="PANTHER" id="PTHR12874:SF9">
    <property type="entry name" value="F-BOX ONLY PROTEIN 48"/>
    <property type="match status" value="1"/>
</dbReference>
<dbReference type="PANTHER" id="PTHR12874">
    <property type="entry name" value="F-BOX ONLY PROTEIN 48-RELATED"/>
    <property type="match status" value="1"/>
</dbReference>
<proteinExistence type="predicted"/>
<dbReference type="GeneID" id="62195567"/>
<dbReference type="Pfam" id="PF19270">
    <property type="entry name" value="FBO_C"/>
    <property type="match status" value="1"/>
</dbReference>
<feature type="domain" description="F-box protein Hrt3/FBXO9 C-terminal" evidence="2">
    <location>
        <begin position="197"/>
        <end position="329"/>
    </location>
</feature>
<gene>
    <name evidence="3" type="ORF">FOA43_002166</name>
</gene>
<accession>A0A875RPB4</accession>
<dbReference type="AlphaFoldDB" id="A0A875RPB4"/>
<protein>
    <recommendedName>
        <fullName evidence="2">F-box protein Hrt3/FBXO9 C-terminal domain-containing protein</fullName>
    </recommendedName>
</protein>
<dbReference type="RefSeq" id="XP_038778395.1">
    <property type="nucleotide sequence ID" value="XM_038922467.1"/>
</dbReference>
<keyword evidence="1" id="KW-0833">Ubl conjugation pathway</keyword>
<evidence type="ECO:0000256" key="1">
    <source>
        <dbReference type="ARBA" id="ARBA00022786"/>
    </source>
</evidence>
<dbReference type="GO" id="GO:0019005">
    <property type="term" value="C:SCF ubiquitin ligase complex"/>
    <property type="evidence" value="ECO:0007669"/>
    <property type="project" value="TreeGrafter"/>
</dbReference>
<sequence length="377" mass="44326">MAEIDLIEKRLRCLSLADMRSHSSKTASQFALELFEVAASKERVGLLTDAVEFYRMAYKLDDKVDLKYRKKIFEDLPPLEKRKDGIPKVDHRFKKLDLSKIRVRKTLASYKNCQFEPLDESLSPVLAISVLPDEILMKIMKILLLGDSPSWFNFSMSCKKCAYLGLYDGTIWRLLARIVYPHQVYQKGNNRDYRVYIRKQWGRNYLKMLNERPFIKYRGVYISTVILQKEGGRGELSSAWTAPFRIITYYRYLRFYEDGRCLKLLTILEPKKVIPRFKQNWRGLIKADQVDENTIGKEWQRVYEGAFTINLQGDLVIESDGAYPDWTFTDKLKIVNGGRYSRHHKLMWLDMGYKNKHGEPGSFSLEGEKPYVFNRDK</sequence>
<dbReference type="GO" id="GO:0031146">
    <property type="term" value="P:SCF-dependent proteasomal ubiquitin-dependent protein catabolic process"/>
    <property type="evidence" value="ECO:0007669"/>
    <property type="project" value="TreeGrafter"/>
</dbReference>
<name>A0A875RPB4_EENNA</name>
<organism evidence="3 4">
    <name type="scientific">Eeniella nana</name>
    <name type="common">Yeast</name>
    <name type="synonym">Brettanomyces nanus</name>
    <dbReference type="NCBI Taxonomy" id="13502"/>
    <lineage>
        <taxon>Eukaryota</taxon>
        <taxon>Fungi</taxon>
        <taxon>Dikarya</taxon>
        <taxon>Ascomycota</taxon>
        <taxon>Saccharomycotina</taxon>
        <taxon>Pichiomycetes</taxon>
        <taxon>Pichiales</taxon>
        <taxon>Pichiaceae</taxon>
        <taxon>Brettanomyces</taxon>
    </lineage>
</organism>
<evidence type="ECO:0000313" key="3">
    <source>
        <dbReference type="EMBL" id="QPG74830.1"/>
    </source>
</evidence>
<evidence type="ECO:0000313" key="4">
    <source>
        <dbReference type="Proteomes" id="UP000662931"/>
    </source>
</evidence>
<dbReference type="InterPro" id="IPR036047">
    <property type="entry name" value="F-box-like_dom_sf"/>
</dbReference>
<dbReference type="KEGG" id="bnn:FOA43_002166"/>
<dbReference type="EMBL" id="CP064813">
    <property type="protein sequence ID" value="QPG74830.1"/>
    <property type="molecule type" value="Genomic_DNA"/>
</dbReference>
<dbReference type="OrthoDB" id="2117972at2759"/>
<dbReference type="SUPFAM" id="SSF81383">
    <property type="entry name" value="F-box domain"/>
    <property type="match status" value="1"/>
</dbReference>
<evidence type="ECO:0000259" key="2">
    <source>
        <dbReference type="Pfam" id="PF19270"/>
    </source>
</evidence>
<keyword evidence="4" id="KW-1185">Reference proteome</keyword>
<dbReference type="Proteomes" id="UP000662931">
    <property type="component" value="Chromosome 2"/>
</dbReference>
<dbReference type="GO" id="GO:0005737">
    <property type="term" value="C:cytoplasm"/>
    <property type="evidence" value="ECO:0007669"/>
    <property type="project" value="TreeGrafter"/>
</dbReference>
<dbReference type="InterPro" id="IPR045464">
    <property type="entry name" value="Hrt3/FBXO9_C"/>
</dbReference>
<reference evidence="3" key="1">
    <citation type="submission" date="2020-10" db="EMBL/GenBank/DDBJ databases">
        <authorList>
            <person name="Roach M.J.R."/>
        </authorList>
    </citation>
    <scope>NUCLEOTIDE SEQUENCE</scope>
    <source>
        <strain evidence="3">CBS 1945</strain>
    </source>
</reference>